<evidence type="ECO:0000313" key="1">
    <source>
        <dbReference type="EMBL" id="KJF40209.1"/>
    </source>
</evidence>
<keyword evidence="2" id="KW-1185">Reference proteome</keyword>
<comment type="caution">
    <text evidence="1">The sequence shown here is derived from an EMBL/GenBank/DDBJ whole genome shotgun (WGS) entry which is preliminary data.</text>
</comment>
<evidence type="ECO:0008006" key="3">
    <source>
        <dbReference type="Google" id="ProtNLM"/>
    </source>
</evidence>
<reference evidence="1" key="1">
    <citation type="submission" date="2015-02" db="EMBL/GenBank/DDBJ databases">
        <title>A novel member of the family Ruminococcaceae isolated from human feces.</title>
        <authorList>
            <person name="Shkoporov A.N."/>
            <person name="Chaplin A.V."/>
            <person name="Motuzova O.V."/>
            <person name="Kafarskaia L.I."/>
            <person name="Khokhlova E.V."/>
            <person name="Efimov B.A."/>
        </authorList>
    </citation>
    <scope>NUCLEOTIDE SEQUENCE [LARGE SCALE GENOMIC DNA]</scope>
    <source>
        <strain evidence="1">585-1</strain>
    </source>
</reference>
<organism evidence="1 2">
    <name type="scientific">Ruthenibacterium lactatiformans</name>
    <dbReference type="NCBI Taxonomy" id="1550024"/>
    <lineage>
        <taxon>Bacteria</taxon>
        <taxon>Bacillati</taxon>
        <taxon>Bacillota</taxon>
        <taxon>Clostridia</taxon>
        <taxon>Eubacteriales</taxon>
        <taxon>Oscillospiraceae</taxon>
        <taxon>Ruthenibacterium</taxon>
    </lineage>
</organism>
<dbReference type="RefSeq" id="WP_050005064.1">
    <property type="nucleotide sequence ID" value="NZ_JXXK01000008.1"/>
</dbReference>
<proteinExistence type="predicted"/>
<gene>
    <name evidence="1" type="ORF">TQ39_07355</name>
</gene>
<dbReference type="Pfam" id="PF20188">
    <property type="entry name" value="DUF6551"/>
    <property type="match status" value="1"/>
</dbReference>
<dbReference type="EMBL" id="JXXK01000008">
    <property type="protein sequence ID" value="KJF40209.1"/>
    <property type="molecule type" value="Genomic_DNA"/>
</dbReference>
<sequence length="285" mass="32135">MNKQNKARVETIMMNAHTEGNGIKTALIPVDLCELSPIYQRDQGRHVAHIASNWDDNKAGHLEASERGDHFNIWDGGNRLRAAVMVGKTHVLCNIRTGLTDEDEAHLFVTQEENVTKLTQYDKFIAACASGEERGKAALLLRDICDEYGIKIKKACGKNSAGVLTAIGVALAITNNEPDELRWIFRIIREANWHMEPGAYSRSVIMALNYVYTARCDISPNELRTEIVKIISQSSPKRFEYMARACYIDRKPSNAMASVIEHYINKLPQYGERKVQELPTRGLIF</sequence>
<dbReference type="GeneID" id="42856430"/>
<dbReference type="AlphaFoldDB" id="A0A0D8J0E5"/>
<name>A0A0D8J0E5_9FIRM</name>
<dbReference type="SUPFAM" id="SSF110849">
    <property type="entry name" value="ParB/Sulfiredoxin"/>
    <property type="match status" value="1"/>
</dbReference>
<accession>A0A0D8J0E5</accession>
<dbReference type="Proteomes" id="UP000032483">
    <property type="component" value="Unassembled WGS sequence"/>
</dbReference>
<protein>
    <recommendedName>
        <fullName evidence="3">ParB/Sulfiredoxin domain-containing protein</fullName>
    </recommendedName>
</protein>
<dbReference type="InterPro" id="IPR046681">
    <property type="entry name" value="DUF6551"/>
</dbReference>
<dbReference type="InterPro" id="IPR036086">
    <property type="entry name" value="ParB/Sulfiredoxin_sf"/>
</dbReference>
<evidence type="ECO:0000313" key="2">
    <source>
        <dbReference type="Proteomes" id="UP000032483"/>
    </source>
</evidence>